<keyword evidence="3" id="KW-0687">Ribonucleoprotein</keyword>
<feature type="region of interest" description="Disordered" evidence="4">
    <location>
        <begin position="169"/>
        <end position="189"/>
    </location>
</feature>
<dbReference type="Proteomes" id="UP000030693">
    <property type="component" value="Unassembled WGS sequence"/>
</dbReference>
<dbReference type="GO" id="GO:0003735">
    <property type="term" value="F:structural constituent of ribosome"/>
    <property type="evidence" value="ECO:0007669"/>
    <property type="project" value="InterPro"/>
</dbReference>
<keyword evidence="2" id="KW-0689">Ribosomal protein</keyword>
<dbReference type="OrthoDB" id="366214at2759"/>
<evidence type="ECO:0000313" key="6">
    <source>
        <dbReference type="EMBL" id="KCV71409.1"/>
    </source>
</evidence>
<dbReference type="eggNOG" id="KOG3321">
    <property type="taxonomic scope" value="Eukaryota"/>
</dbReference>
<dbReference type="GeneID" id="20527081"/>
<gene>
    <name evidence="6" type="ORF">H696_02356</name>
</gene>
<evidence type="ECO:0000256" key="1">
    <source>
        <dbReference type="ARBA" id="ARBA00007102"/>
    </source>
</evidence>
<dbReference type="Pfam" id="PF00338">
    <property type="entry name" value="Ribosomal_S10"/>
    <property type="match status" value="1"/>
</dbReference>
<feature type="region of interest" description="Disordered" evidence="4">
    <location>
        <begin position="412"/>
        <end position="453"/>
    </location>
</feature>
<dbReference type="GO" id="GO:1990904">
    <property type="term" value="C:ribonucleoprotein complex"/>
    <property type="evidence" value="ECO:0007669"/>
    <property type="project" value="UniProtKB-KW"/>
</dbReference>
<feature type="compositionally biased region" description="Basic and acidic residues" evidence="4">
    <location>
        <begin position="412"/>
        <end position="421"/>
    </location>
</feature>
<reference evidence="6" key="1">
    <citation type="submission" date="2013-04" db="EMBL/GenBank/DDBJ databases">
        <title>The Genome Sequence of Fonticula alba ATCC 38817.</title>
        <authorList>
            <consortium name="The Broad Institute Genomics Platform"/>
            <person name="Russ C."/>
            <person name="Cuomo C."/>
            <person name="Burger G."/>
            <person name="Gray M.W."/>
            <person name="Holland P.W.H."/>
            <person name="King N."/>
            <person name="Lang F.B.F."/>
            <person name="Roger A.J."/>
            <person name="Ruiz-Trillo I."/>
            <person name="Brown M."/>
            <person name="Walker B."/>
            <person name="Young S."/>
            <person name="Zeng Q."/>
            <person name="Gargeya S."/>
            <person name="Fitzgerald M."/>
            <person name="Haas B."/>
            <person name="Abouelleil A."/>
            <person name="Allen A.W."/>
            <person name="Alvarado L."/>
            <person name="Arachchi H.M."/>
            <person name="Berlin A.M."/>
            <person name="Chapman S.B."/>
            <person name="Gainer-Dewar J."/>
            <person name="Goldberg J."/>
            <person name="Griggs A."/>
            <person name="Gujja S."/>
            <person name="Hansen M."/>
            <person name="Howarth C."/>
            <person name="Imamovic A."/>
            <person name="Ireland A."/>
            <person name="Larimer J."/>
            <person name="McCowan C."/>
            <person name="Murphy C."/>
            <person name="Pearson M."/>
            <person name="Poon T.W."/>
            <person name="Priest M."/>
            <person name="Roberts A."/>
            <person name="Saif S."/>
            <person name="Shea T."/>
            <person name="Sisk P."/>
            <person name="Sykes S."/>
            <person name="Wortman J."/>
            <person name="Nusbaum C."/>
            <person name="Birren B."/>
        </authorList>
    </citation>
    <scope>NUCLEOTIDE SEQUENCE [LARGE SCALE GENOMIC DNA]</scope>
    <source>
        <strain evidence="6">ATCC 38817</strain>
    </source>
</reference>
<accession>A0A058ZAI0</accession>
<dbReference type="HAMAP" id="MF_00508">
    <property type="entry name" value="Ribosomal_uS10"/>
    <property type="match status" value="1"/>
</dbReference>
<dbReference type="AlphaFoldDB" id="A0A058ZAI0"/>
<dbReference type="InterPro" id="IPR036838">
    <property type="entry name" value="Ribosomal_uS10_dom_sf"/>
</dbReference>
<dbReference type="PANTHER" id="PTHR11700">
    <property type="entry name" value="30S RIBOSOMAL PROTEIN S10 FAMILY MEMBER"/>
    <property type="match status" value="1"/>
</dbReference>
<proteinExistence type="inferred from homology"/>
<evidence type="ECO:0000256" key="3">
    <source>
        <dbReference type="ARBA" id="ARBA00023274"/>
    </source>
</evidence>
<evidence type="ECO:0000313" key="7">
    <source>
        <dbReference type="Proteomes" id="UP000030693"/>
    </source>
</evidence>
<feature type="compositionally biased region" description="Polar residues" evidence="4">
    <location>
        <begin position="444"/>
        <end position="453"/>
    </location>
</feature>
<feature type="domain" description="Small ribosomal subunit protein uS10" evidence="5">
    <location>
        <begin position="199"/>
        <end position="296"/>
    </location>
</feature>
<dbReference type="RefSeq" id="XP_009494532.1">
    <property type="nucleotide sequence ID" value="XM_009496257.1"/>
</dbReference>
<comment type="similarity">
    <text evidence="1">Belongs to the universal ribosomal protein uS10 family.</text>
</comment>
<dbReference type="InterPro" id="IPR027486">
    <property type="entry name" value="Ribosomal_uS10_dom"/>
</dbReference>
<sequence>MLSLRGSLSSGACLQAVRQATAVSTTGSATATATVRFYATKKKYTPSLQFGGRPLAMADNTVSTVSSIGATVFKVVDGTETSRFAGPLKHTDPDHARLTAEAAAKGAQAAGTGRTRAQVRRALSIGREDFALQRLHSEQAAGLFENPPAPMSQQTSNRQMAELNNLATQPPAVRDQANPPPRIVSSAEKPTFSKIRRAQINLSGYHHELVDTFAVFIRQTAMIMKIPVSGLIRMPTQRKLFSVIRSPFKYNRSHAQFGMTTHKRLIQVHNCTDEVLNHFLRYLYVRLPAGIGMRMRTFDYEPLPAETYKLLKAQPTFVKPLSADALQKLSAEVYHLPLERRPEGSGLDADELAEMMASMPSPASRRPDHSLHRLHPFLNNYVGRSDRMHAMEQLDAALAETEYTRADFIRDPAPARHDSTHRMPAHQAAPGAAGPRASMKRTTDVTGAASSVTPASVGRLAPLSVHQQKLRAAAADARPGRTRAGLTDALDRSQLTEPNAALDFLRSNPPDPRAMAAAAAVLPPTFAPAAPVHHKYTLPRLPPGAGPIIERGKVLAEMEVLRTDTPQRVSPVLRLLTKDFVGFMDFVDDALNLDPEAAKTVSGTIAHVDGHIYADTPFTPPGQRTKYRFSVADYTKKTGRGRASADGASDEQDAHAALLQITLAASSQKDATPRTEEDIQRDMANMAISIDDVDALLSGGGKALAQRSISASIKADAMPTYSDIQPNKENPPHSFYKW</sequence>
<dbReference type="STRING" id="691883.A0A058ZAI0"/>
<dbReference type="GO" id="GO:0006412">
    <property type="term" value="P:translation"/>
    <property type="evidence" value="ECO:0007669"/>
    <property type="project" value="InterPro"/>
</dbReference>
<dbReference type="SMART" id="SM01403">
    <property type="entry name" value="Ribosomal_S10"/>
    <property type="match status" value="1"/>
</dbReference>
<dbReference type="PRINTS" id="PR00971">
    <property type="entry name" value="RIBOSOMALS10"/>
</dbReference>
<dbReference type="Gene3D" id="3.30.70.600">
    <property type="entry name" value="Ribosomal protein S10 domain"/>
    <property type="match status" value="1"/>
</dbReference>
<dbReference type="EMBL" id="KB932203">
    <property type="protein sequence ID" value="KCV71409.1"/>
    <property type="molecule type" value="Genomic_DNA"/>
</dbReference>
<name>A0A058ZAI0_FONAL</name>
<keyword evidence="7" id="KW-1185">Reference proteome</keyword>
<evidence type="ECO:0000259" key="5">
    <source>
        <dbReference type="SMART" id="SM01403"/>
    </source>
</evidence>
<dbReference type="InterPro" id="IPR001848">
    <property type="entry name" value="Ribosomal_uS10"/>
</dbReference>
<dbReference type="GO" id="GO:0005840">
    <property type="term" value="C:ribosome"/>
    <property type="evidence" value="ECO:0007669"/>
    <property type="project" value="UniProtKB-KW"/>
</dbReference>
<evidence type="ECO:0000256" key="2">
    <source>
        <dbReference type="ARBA" id="ARBA00022980"/>
    </source>
</evidence>
<feature type="compositionally biased region" description="Low complexity" evidence="4">
    <location>
        <begin position="425"/>
        <end position="437"/>
    </location>
</feature>
<dbReference type="SUPFAM" id="SSF54999">
    <property type="entry name" value="Ribosomal protein S10"/>
    <property type="match status" value="1"/>
</dbReference>
<protein>
    <recommendedName>
        <fullName evidence="5">Small ribosomal subunit protein uS10 domain-containing protein</fullName>
    </recommendedName>
</protein>
<evidence type="ECO:0000256" key="4">
    <source>
        <dbReference type="SAM" id="MobiDB-lite"/>
    </source>
</evidence>
<organism evidence="6">
    <name type="scientific">Fonticula alba</name>
    <name type="common">Slime mold</name>
    <dbReference type="NCBI Taxonomy" id="691883"/>
    <lineage>
        <taxon>Eukaryota</taxon>
        <taxon>Rotosphaerida</taxon>
        <taxon>Fonticulaceae</taxon>
        <taxon>Fonticula</taxon>
    </lineage>
</organism>